<sequence>MTFEKALCDLGSGINFMPLSVMEKLGIFEVQAAKISLEMADNSRKQAYGQVEDILVKVEGLYIPADFIILDTGKDEDESIIRGRTFLAIARAVIDVDRGKLVLQLNEDSLVFKTQGHSSVNMEKRHSKLLSKQSQLEPPQSNSKFGVGRPQPNSKFGVELPYPNSKFGVGESQQCSEHL</sequence>
<reference evidence="2 3" key="1">
    <citation type="submission" date="2020-01" db="EMBL/GenBank/DDBJ databases">
        <title>Genome sequence of Arachis hypogaea, cultivar Shitouqi.</title>
        <authorList>
            <person name="Zhuang W."/>
            <person name="Chen H."/>
            <person name="Varshney R."/>
            <person name="Wang D."/>
            <person name="Ming R."/>
        </authorList>
    </citation>
    <scope>NUCLEOTIDE SEQUENCE [LARGE SCALE GENOMIC DNA]</scope>
    <source>
        <tissue evidence="2">Young leaf</tissue>
    </source>
</reference>
<evidence type="ECO:0000313" key="3">
    <source>
        <dbReference type="Proteomes" id="UP000464620"/>
    </source>
</evidence>
<name>A0A6B9V8B3_ARAHY</name>
<evidence type="ECO:0000313" key="2">
    <source>
        <dbReference type="EMBL" id="QHN77497.1"/>
    </source>
</evidence>
<feature type="region of interest" description="Disordered" evidence="1">
    <location>
        <begin position="131"/>
        <end position="179"/>
    </location>
</feature>
<gene>
    <name evidence="2" type="ORF">DS421_19g653200</name>
</gene>
<dbReference type="PANTHER" id="PTHR33067">
    <property type="entry name" value="RNA-DIRECTED DNA POLYMERASE-RELATED"/>
    <property type="match status" value="1"/>
</dbReference>
<organism evidence="2 3">
    <name type="scientific">Arachis hypogaea</name>
    <name type="common">Peanut</name>
    <dbReference type="NCBI Taxonomy" id="3818"/>
    <lineage>
        <taxon>Eukaryota</taxon>
        <taxon>Viridiplantae</taxon>
        <taxon>Streptophyta</taxon>
        <taxon>Embryophyta</taxon>
        <taxon>Tracheophyta</taxon>
        <taxon>Spermatophyta</taxon>
        <taxon>Magnoliopsida</taxon>
        <taxon>eudicotyledons</taxon>
        <taxon>Gunneridae</taxon>
        <taxon>Pentapetalae</taxon>
        <taxon>rosids</taxon>
        <taxon>fabids</taxon>
        <taxon>Fabales</taxon>
        <taxon>Fabaceae</taxon>
        <taxon>Papilionoideae</taxon>
        <taxon>50 kb inversion clade</taxon>
        <taxon>dalbergioids sensu lato</taxon>
        <taxon>Dalbergieae</taxon>
        <taxon>Pterocarpus clade</taxon>
        <taxon>Arachis</taxon>
    </lineage>
</organism>
<dbReference type="Gene3D" id="2.40.70.10">
    <property type="entry name" value="Acid Proteases"/>
    <property type="match status" value="1"/>
</dbReference>
<protein>
    <submittedName>
        <fullName evidence="2">Retrotransposon gag protein</fullName>
    </submittedName>
</protein>
<dbReference type="EMBL" id="CP031001">
    <property type="protein sequence ID" value="QHN77497.1"/>
    <property type="molecule type" value="Genomic_DNA"/>
</dbReference>
<feature type="compositionally biased region" description="Polar residues" evidence="1">
    <location>
        <begin position="131"/>
        <end position="144"/>
    </location>
</feature>
<dbReference type="AlphaFoldDB" id="A0A6B9V8B3"/>
<dbReference type="InterPro" id="IPR021109">
    <property type="entry name" value="Peptidase_aspartic_dom_sf"/>
</dbReference>
<proteinExistence type="predicted"/>
<dbReference type="PANTHER" id="PTHR33067:SF31">
    <property type="entry name" value="RNA-DIRECTED DNA POLYMERASE"/>
    <property type="match status" value="1"/>
</dbReference>
<dbReference type="Proteomes" id="UP000464620">
    <property type="component" value="Chromosome B09"/>
</dbReference>
<accession>A0A6B9V8B3</accession>
<dbReference type="CDD" id="cd00303">
    <property type="entry name" value="retropepsin_like"/>
    <property type="match status" value="1"/>
</dbReference>
<evidence type="ECO:0000256" key="1">
    <source>
        <dbReference type="SAM" id="MobiDB-lite"/>
    </source>
</evidence>